<dbReference type="InterPro" id="IPR013786">
    <property type="entry name" value="AcylCoA_DH/ox_N"/>
</dbReference>
<evidence type="ECO:0000259" key="6">
    <source>
        <dbReference type="Pfam" id="PF00441"/>
    </source>
</evidence>
<dbReference type="InterPro" id="IPR046373">
    <property type="entry name" value="Acyl-CoA_Oxase/DH_mid-dom_sf"/>
</dbReference>
<feature type="domain" description="Acyl-CoA dehydrogenase/oxidase C-terminal" evidence="6">
    <location>
        <begin position="229"/>
        <end position="377"/>
    </location>
</feature>
<evidence type="ECO:0000313" key="10">
    <source>
        <dbReference type="Proteomes" id="UP001519306"/>
    </source>
</evidence>
<dbReference type="PANTHER" id="PTHR43884:SF12">
    <property type="entry name" value="ISOVALERYL-COA DEHYDROGENASE, MITOCHONDRIAL-RELATED"/>
    <property type="match status" value="1"/>
</dbReference>
<evidence type="ECO:0000256" key="4">
    <source>
        <dbReference type="ARBA" id="ARBA00022827"/>
    </source>
</evidence>
<dbReference type="PANTHER" id="PTHR43884">
    <property type="entry name" value="ACYL-COA DEHYDROGENASE"/>
    <property type="match status" value="1"/>
</dbReference>
<keyword evidence="5 9" id="KW-0560">Oxidoreductase</keyword>
<dbReference type="RefSeq" id="WP_210060245.1">
    <property type="nucleotide sequence ID" value="NZ_JAGGLJ010000003.1"/>
</dbReference>
<dbReference type="Pfam" id="PF02770">
    <property type="entry name" value="Acyl-CoA_dh_M"/>
    <property type="match status" value="1"/>
</dbReference>
<accession>A0ABS4KAY8</accession>
<name>A0ABS4KAY8_9FIRM</name>
<evidence type="ECO:0000313" key="9">
    <source>
        <dbReference type="EMBL" id="MBP2024941.1"/>
    </source>
</evidence>
<evidence type="ECO:0000256" key="2">
    <source>
        <dbReference type="ARBA" id="ARBA00009347"/>
    </source>
</evidence>
<comment type="cofactor">
    <cofactor evidence="1 5">
        <name>FAD</name>
        <dbReference type="ChEBI" id="CHEBI:57692"/>
    </cofactor>
</comment>
<dbReference type="InterPro" id="IPR037069">
    <property type="entry name" value="AcylCoA_DH/ox_N_sf"/>
</dbReference>
<dbReference type="EC" id="1.3.8.1" evidence="9"/>
<dbReference type="Pfam" id="PF00441">
    <property type="entry name" value="Acyl-CoA_dh_1"/>
    <property type="match status" value="1"/>
</dbReference>
<organism evidence="9 10">
    <name type="scientific">Peptoniphilus stercorisuis</name>
    <dbReference type="NCBI Taxonomy" id="1436965"/>
    <lineage>
        <taxon>Bacteria</taxon>
        <taxon>Bacillati</taxon>
        <taxon>Bacillota</taxon>
        <taxon>Tissierellia</taxon>
        <taxon>Tissierellales</taxon>
        <taxon>Peptoniphilaceae</taxon>
        <taxon>Peptoniphilus</taxon>
    </lineage>
</organism>
<evidence type="ECO:0000259" key="7">
    <source>
        <dbReference type="Pfam" id="PF02770"/>
    </source>
</evidence>
<dbReference type="Pfam" id="PF02771">
    <property type="entry name" value="Acyl-CoA_dh_N"/>
    <property type="match status" value="1"/>
</dbReference>
<dbReference type="SUPFAM" id="SSF47203">
    <property type="entry name" value="Acyl-CoA dehydrogenase C-terminal domain-like"/>
    <property type="match status" value="1"/>
</dbReference>
<protein>
    <submittedName>
        <fullName evidence="9">Butyryl-CoA dehydrogenase</fullName>
        <ecNumber evidence="9">1.3.8.1</ecNumber>
    </submittedName>
</protein>
<keyword evidence="10" id="KW-1185">Reference proteome</keyword>
<sequence length="382" mass="42262">MDFKLNDSQKAIVKSARDFAYNDLLPGVLERDRKGEYDINLWKKLGELGFLGLPYPKEYGGTGNGYLEYVLALQEISKVDASVGISYSISTSVCCGGIYNYGNEEQKKKYLPALLNGESIGAFGLTEAGAGSDASNLKTVAEEKDDHYLLNGTKIFTTNGPYCKYYFVIASTDPTQGVRGLSAFVVDTDWEGVTVGAIEDKMGLRSAQVSDMHFNNVKVPKENLLGEKGKGFVYAMESLDCGRVGIAAQALGIAKGAFNEAFEYIQQREQFGKPIYKNQYVSFKMAELKTKIQAAEFMLYNAAVLHDEGLPFSEEAAMAKLMCSDVAMEVTVEAVQFMGGNGYMKPYHVERMMRDAKITQIYEGTNEIQKLVISNSMFRKKK</sequence>
<dbReference type="SUPFAM" id="SSF56645">
    <property type="entry name" value="Acyl-CoA dehydrogenase NM domain-like"/>
    <property type="match status" value="1"/>
</dbReference>
<dbReference type="InterPro" id="IPR009075">
    <property type="entry name" value="AcylCo_DH/oxidase_C"/>
</dbReference>
<evidence type="ECO:0000256" key="3">
    <source>
        <dbReference type="ARBA" id="ARBA00022630"/>
    </source>
</evidence>
<dbReference type="Gene3D" id="1.20.140.10">
    <property type="entry name" value="Butyryl-CoA Dehydrogenase, subunit A, domain 3"/>
    <property type="match status" value="1"/>
</dbReference>
<dbReference type="InterPro" id="IPR006091">
    <property type="entry name" value="Acyl-CoA_Oxase/DH_mid-dom"/>
</dbReference>
<proteinExistence type="inferred from homology"/>
<dbReference type="EMBL" id="JAGGLJ010000003">
    <property type="protein sequence ID" value="MBP2024941.1"/>
    <property type="molecule type" value="Genomic_DNA"/>
</dbReference>
<comment type="similarity">
    <text evidence="2 5">Belongs to the acyl-CoA dehydrogenase family.</text>
</comment>
<evidence type="ECO:0000256" key="5">
    <source>
        <dbReference type="RuleBase" id="RU362125"/>
    </source>
</evidence>
<dbReference type="Gene3D" id="2.40.110.10">
    <property type="entry name" value="Butyryl-CoA Dehydrogenase, subunit A, domain 2"/>
    <property type="match status" value="1"/>
</dbReference>
<dbReference type="InterPro" id="IPR009100">
    <property type="entry name" value="AcylCoA_DH/oxidase_NM_dom_sf"/>
</dbReference>
<evidence type="ECO:0000259" key="8">
    <source>
        <dbReference type="Pfam" id="PF02771"/>
    </source>
</evidence>
<reference evidence="9 10" key="1">
    <citation type="submission" date="2021-03" db="EMBL/GenBank/DDBJ databases">
        <title>Genomic Encyclopedia of Type Strains, Phase IV (KMG-IV): sequencing the most valuable type-strain genomes for metagenomic binning, comparative biology and taxonomic classification.</title>
        <authorList>
            <person name="Goeker M."/>
        </authorList>
    </citation>
    <scope>NUCLEOTIDE SEQUENCE [LARGE SCALE GENOMIC DNA]</scope>
    <source>
        <strain evidence="9 10">DSM 27563</strain>
    </source>
</reference>
<dbReference type="PIRSF" id="PIRSF016578">
    <property type="entry name" value="HsaA"/>
    <property type="match status" value="1"/>
</dbReference>
<dbReference type="InterPro" id="IPR036250">
    <property type="entry name" value="AcylCo_DH-like_C"/>
</dbReference>
<keyword evidence="4 5" id="KW-0274">FAD</keyword>
<keyword evidence="3 5" id="KW-0285">Flavoprotein</keyword>
<feature type="domain" description="Acyl-CoA dehydrogenase/oxidase N-terminal" evidence="8">
    <location>
        <begin position="7"/>
        <end position="118"/>
    </location>
</feature>
<dbReference type="GO" id="GO:0016937">
    <property type="term" value="F:short-chain fatty acyl-CoA dehydrogenase activity"/>
    <property type="evidence" value="ECO:0007669"/>
    <property type="project" value="UniProtKB-EC"/>
</dbReference>
<gene>
    <name evidence="9" type="ORF">J2Z71_000464</name>
</gene>
<comment type="caution">
    <text evidence="9">The sequence shown here is derived from an EMBL/GenBank/DDBJ whole genome shotgun (WGS) entry which is preliminary data.</text>
</comment>
<feature type="domain" description="Acyl-CoA oxidase/dehydrogenase middle" evidence="7">
    <location>
        <begin position="122"/>
        <end position="217"/>
    </location>
</feature>
<dbReference type="Gene3D" id="1.10.540.10">
    <property type="entry name" value="Acyl-CoA dehydrogenase/oxidase, N-terminal domain"/>
    <property type="match status" value="1"/>
</dbReference>
<evidence type="ECO:0000256" key="1">
    <source>
        <dbReference type="ARBA" id="ARBA00001974"/>
    </source>
</evidence>
<dbReference type="Proteomes" id="UP001519306">
    <property type="component" value="Unassembled WGS sequence"/>
</dbReference>